<dbReference type="InterPro" id="IPR035906">
    <property type="entry name" value="MetI-like_sf"/>
</dbReference>
<comment type="caution">
    <text evidence="9">The sequence shown here is derived from an EMBL/GenBank/DDBJ whole genome shotgun (WGS) entry which is preliminary data.</text>
</comment>
<comment type="subcellular location">
    <subcellularLocation>
        <location evidence="1 7">Cell membrane</location>
        <topology evidence="1 7">Multi-pass membrane protein</topology>
    </subcellularLocation>
</comment>
<dbReference type="InterPro" id="IPR000515">
    <property type="entry name" value="MetI-like"/>
</dbReference>
<feature type="transmembrane region" description="Helical" evidence="7">
    <location>
        <begin position="275"/>
        <end position="296"/>
    </location>
</feature>
<dbReference type="Proteomes" id="UP000588017">
    <property type="component" value="Unassembled WGS sequence"/>
</dbReference>
<organism evidence="9 10">
    <name type="scientific">Chelatococcus composti</name>
    <dbReference type="NCBI Taxonomy" id="1743235"/>
    <lineage>
        <taxon>Bacteria</taxon>
        <taxon>Pseudomonadati</taxon>
        <taxon>Pseudomonadota</taxon>
        <taxon>Alphaproteobacteria</taxon>
        <taxon>Hyphomicrobiales</taxon>
        <taxon>Chelatococcaceae</taxon>
        <taxon>Chelatococcus</taxon>
    </lineage>
</organism>
<evidence type="ECO:0000313" key="9">
    <source>
        <dbReference type="EMBL" id="MBB6169354.1"/>
    </source>
</evidence>
<feature type="transmembrane region" description="Helical" evidence="7">
    <location>
        <begin position="145"/>
        <end position="166"/>
    </location>
</feature>
<sequence>MSEQAATPAPTAAARPAEKAESLLLRHVAAFFESPLAVVGLAGLVLLVAAALAAPLIAPQDPYDLAQLDIMDGTLPPGAESLAGYTYWLGTDEQGRDMLSAILYGLRISLGVGAVSVVIACAVGASIGVLAAYAGGRIDSLVMRVVDLQLSFPAILVALVLLAVFGRGVDKVIIALVIVQWAYYARTVRGSALVERRRDYIEAARCLALPKSRIVFRHLLPNCLPPLIVVATVQVAHAIALESTLSFLGVGVPVTEPSLGMLIANGYDYLLSGKYWISTFPGIALVAAIVAINLVGDRLRDVLNPRLSR</sequence>
<feature type="domain" description="ABC transmembrane type-1" evidence="8">
    <location>
        <begin position="106"/>
        <end position="296"/>
    </location>
</feature>
<keyword evidence="3" id="KW-1003">Cell membrane</keyword>
<comment type="similarity">
    <text evidence="7">Belongs to the binding-protein-dependent transport system permease family.</text>
</comment>
<dbReference type="EMBL" id="JACHEH010000007">
    <property type="protein sequence ID" value="MBB6169354.1"/>
    <property type="molecule type" value="Genomic_DNA"/>
</dbReference>
<keyword evidence="10" id="KW-1185">Reference proteome</keyword>
<evidence type="ECO:0000256" key="3">
    <source>
        <dbReference type="ARBA" id="ARBA00022475"/>
    </source>
</evidence>
<gene>
    <name evidence="9" type="ORF">HNQ73_002996</name>
</gene>
<dbReference type="InterPro" id="IPR025966">
    <property type="entry name" value="OppC_N"/>
</dbReference>
<keyword evidence="2 7" id="KW-0813">Transport</keyword>
<evidence type="ECO:0000256" key="6">
    <source>
        <dbReference type="ARBA" id="ARBA00023136"/>
    </source>
</evidence>
<evidence type="ECO:0000256" key="7">
    <source>
        <dbReference type="RuleBase" id="RU363032"/>
    </source>
</evidence>
<dbReference type="SUPFAM" id="SSF161098">
    <property type="entry name" value="MetI-like"/>
    <property type="match status" value="1"/>
</dbReference>
<reference evidence="9 10" key="1">
    <citation type="submission" date="2020-08" db="EMBL/GenBank/DDBJ databases">
        <title>Genomic Encyclopedia of Type Strains, Phase IV (KMG-IV): sequencing the most valuable type-strain genomes for metagenomic binning, comparative biology and taxonomic classification.</title>
        <authorList>
            <person name="Goeker M."/>
        </authorList>
    </citation>
    <scope>NUCLEOTIDE SEQUENCE [LARGE SCALE GENOMIC DNA]</scope>
    <source>
        <strain evidence="9 10">DSM 101465</strain>
    </source>
</reference>
<dbReference type="PANTHER" id="PTHR43386">
    <property type="entry name" value="OLIGOPEPTIDE TRANSPORT SYSTEM PERMEASE PROTEIN APPC"/>
    <property type="match status" value="1"/>
</dbReference>
<keyword evidence="5 7" id="KW-1133">Transmembrane helix</keyword>
<keyword evidence="4 7" id="KW-0812">Transmembrane</keyword>
<feature type="transmembrane region" description="Helical" evidence="7">
    <location>
        <begin position="219"/>
        <end position="240"/>
    </location>
</feature>
<dbReference type="AlphaFoldDB" id="A0A841KEH0"/>
<evidence type="ECO:0000259" key="8">
    <source>
        <dbReference type="PROSITE" id="PS50928"/>
    </source>
</evidence>
<evidence type="ECO:0000256" key="2">
    <source>
        <dbReference type="ARBA" id="ARBA00022448"/>
    </source>
</evidence>
<dbReference type="GO" id="GO:0005886">
    <property type="term" value="C:plasma membrane"/>
    <property type="evidence" value="ECO:0007669"/>
    <property type="project" value="UniProtKB-SubCell"/>
</dbReference>
<dbReference type="PROSITE" id="PS50928">
    <property type="entry name" value="ABC_TM1"/>
    <property type="match status" value="1"/>
</dbReference>
<accession>A0A841KEH0</accession>
<feature type="transmembrane region" description="Helical" evidence="7">
    <location>
        <begin position="172"/>
        <end position="188"/>
    </location>
</feature>
<dbReference type="Pfam" id="PF12911">
    <property type="entry name" value="OppC_N"/>
    <property type="match status" value="1"/>
</dbReference>
<evidence type="ECO:0000313" key="10">
    <source>
        <dbReference type="Proteomes" id="UP000588017"/>
    </source>
</evidence>
<dbReference type="Pfam" id="PF00528">
    <property type="entry name" value="BPD_transp_1"/>
    <property type="match status" value="1"/>
</dbReference>
<feature type="transmembrane region" description="Helical" evidence="7">
    <location>
        <begin position="36"/>
        <end position="58"/>
    </location>
</feature>
<dbReference type="Gene3D" id="1.10.3720.10">
    <property type="entry name" value="MetI-like"/>
    <property type="match status" value="1"/>
</dbReference>
<evidence type="ECO:0000256" key="4">
    <source>
        <dbReference type="ARBA" id="ARBA00022692"/>
    </source>
</evidence>
<proteinExistence type="inferred from homology"/>
<dbReference type="PANTHER" id="PTHR43386:SF26">
    <property type="entry name" value="ABC TRANSPORTER PERMEASE PROTEIN"/>
    <property type="match status" value="1"/>
</dbReference>
<evidence type="ECO:0000256" key="5">
    <source>
        <dbReference type="ARBA" id="ARBA00022989"/>
    </source>
</evidence>
<dbReference type="CDD" id="cd06261">
    <property type="entry name" value="TM_PBP2"/>
    <property type="match status" value="1"/>
</dbReference>
<protein>
    <submittedName>
        <fullName evidence="9">Peptide/nickel transport system permease protein</fullName>
    </submittedName>
</protein>
<dbReference type="RefSeq" id="WP_183335671.1">
    <property type="nucleotide sequence ID" value="NZ_BMHX01000007.1"/>
</dbReference>
<keyword evidence="6 7" id="KW-0472">Membrane</keyword>
<name>A0A841KEH0_9HYPH</name>
<dbReference type="InterPro" id="IPR050366">
    <property type="entry name" value="BP-dependent_transpt_permease"/>
</dbReference>
<evidence type="ECO:0000256" key="1">
    <source>
        <dbReference type="ARBA" id="ARBA00004651"/>
    </source>
</evidence>
<feature type="transmembrane region" description="Helical" evidence="7">
    <location>
        <begin position="108"/>
        <end position="133"/>
    </location>
</feature>
<dbReference type="GO" id="GO:0055085">
    <property type="term" value="P:transmembrane transport"/>
    <property type="evidence" value="ECO:0007669"/>
    <property type="project" value="InterPro"/>
</dbReference>